<organism evidence="1 2">
    <name type="scientific">Choiromyces venosus 120613-1</name>
    <dbReference type="NCBI Taxonomy" id="1336337"/>
    <lineage>
        <taxon>Eukaryota</taxon>
        <taxon>Fungi</taxon>
        <taxon>Dikarya</taxon>
        <taxon>Ascomycota</taxon>
        <taxon>Pezizomycotina</taxon>
        <taxon>Pezizomycetes</taxon>
        <taxon>Pezizales</taxon>
        <taxon>Tuberaceae</taxon>
        <taxon>Choiromyces</taxon>
    </lineage>
</organism>
<sequence>MPLTLHSASDLGAEHVAPVLGSSSYLCTWLFNTETLDESNFDFSCLNPPAATSTTSTKPGLELYTPTLGSISTPILPGLVTTEPKIRSQDDPSSSTPLLLTKLLDDPPNIPCSETLISDYRPESAYSKLCEQPLCTEVSFVLYYNIYALKYYAHWPYHQIAAVTGVALSTIYHITHPPLISNHSYIHRCHLILHTLQQKKLISLATSSAENCYKPYTGITLMPDLNVCKYTLHHTISSTGYHHHVTRKKPFLSSKTYQFKYLNVLHNENLNN</sequence>
<dbReference type="OrthoDB" id="3783684at2759"/>
<dbReference type="AlphaFoldDB" id="A0A3N4K1Q9"/>
<name>A0A3N4K1Q9_9PEZI</name>
<protein>
    <submittedName>
        <fullName evidence="1">Uncharacterized protein</fullName>
    </submittedName>
</protein>
<proteinExistence type="predicted"/>
<reference evidence="1 2" key="1">
    <citation type="journal article" date="2018" name="Nat. Ecol. Evol.">
        <title>Pezizomycetes genomes reveal the molecular basis of ectomycorrhizal truffle lifestyle.</title>
        <authorList>
            <person name="Murat C."/>
            <person name="Payen T."/>
            <person name="Noel B."/>
            <person name="Kuo A."/>
            <person name="Morin E."/>
            <person name="Chen J."/>
            <person name="Kohler A."/>
            <person name="Krizsan K."/>
            <person name="Balestrini R."/>
            <person name="Da Silva C."/>
            <person name="Montanini B."/>
            <person name="Hainaut M."/>
            <person name="Levati E."/>
            <person name="Barry K.W."/>
            <person name="Belfiori B."/>
            <person name="Cichocki N."/>
            <person name="Clum A."/>
            <person name="Dockter R.B."/>
            <person name="Fauchery L."/>
            <person name="Guy J."/>
            <person name="Iotti M."/>
            <person name="Le Tacon F."/>
            <person name="Lindquist E.A."/>
            <person name="Lipzen A."/>
            <person name="Malagnac F."/>
            <person name="Mello A."/>
            <person name="Molinier V."/>
            <person name="Miyauchi S."/>
            <person name="Poulain J."/>
            <person name="Riccioni C."/>
            <person name="Rubini A."/>
            <person name="Sitrit Y."/>
            <person name="Splivallo R."/>
            <person name="Traeger S."/>
            <person name="Wang M."/>
            <person name="Zifcakova L."/>
            <person name="Wipf D."/>
            <person name="Zambonelli A."/>
            <person name="Paolocci F."/>
            <person name="Nowrousian M."/>
            <person name="Ottonello S."/>
            <person name="Baldrian P."/>
            <person name="Spatafora J.W."/>
            <person name="Henrissat B."/>
            <person name="Nagy L.G."/>
            <person name="Aury J.M."/>
            <person name="Wincker P."/>
            <person name="Grigoriev I.V."/>
            <person name="Bonfante P."/>
            <person name="Martin F.M."/>
        </authorList>
    </citation>
    <scope>NUCLEOTIDE SEQUENCE [LARGE SCALE GENOMIC DNA]</scope>
    <source>
        <strain evidence="1 2">120613-1</strain>
    </source>
</reference>
<keyword evidence="2" id="KW-1185">Reference proteome</keyword>
<accession>A0A3N4K1Q9</accession>
<dbReference type="EMBL" id="ML120358">
    <property type="protein sequence ID" value="RPB04494.1"/>
    <property type="molecule type" value="Genomic_DNA"/>
</dbReference>
<dbReference type="Proteomes" id="UP000276215">
    <property type="component" value="Unassembled WGS sequence"/>
</dbReference>
<evidence type="ECO:0000313" key="2">
    <source>
        <dbReference type="Proteomes" id="UP000276215"/>
    </source>
</evidence>
<evidence type="ECO:0000313" key="1">
    <source>
        <dbReference type="EMBL" id="RPB04494.1"/>
    </source>
</evidence>
<gene>
    <name evidence="1" type="ORF">L873DRAFT_1840527</name>
</gene>